<protein>
    <recommendedName>
        <fullName evidence="2">histidine kinase</fullName>
        <ecNumber evidence="2">2.7.13.3</ecNumber>
    </recommendedName>
</protein>
<feature type="transmembrane region" description="Helical" evidence="6">
    <location>
        <begin position="254"/>
        <end position="274"/>
    </location>
</feature>
<dbReference type="PROSITE" id="PS50109">
    <property type="entry name" value="HIS_KIN"/>
    <property type="match status" value="1"/>
</dbReference>
<dbReference type="PROSITE" id="PS50839">
    <property type="entry name" value="CHASE"/>
    <property type="match status" value="1"/>
</dbReference>
<dbReference type="PROSITE" id="PS50113">
    <property type="entry name" value="PAC"/>
    <property type="match status" value="1"/>
</dbReference>
<name>A0A1W2CSF1_9SPHI</name>
<keyword evidence="6" id="KW-0812">Transmembrane</keyword>
<dbReference type="Gene3D" id="3.30.450.20">
    <property type="entry name" value="PAS domain"/>
    <property type="match status" value="2"/>
</dbReference>
<dbReference type="SMART" id="SM00387">
    <property type="entry name" value="HATPase_c"/>
    <property type="match status" value="1"/>
</dbReference>
<dbReference type="InterPro" id="IPR036890">
    <property type="entry name" value="HATPase_C_sf"/>
</dbReference>
<evidence type="ECO:0000256" key="6">
    <source>
        <dbReference type="SAM" id="Phobius"/>
    </source>
</evidence>
<evidence type="ECO:0000256" key="1">
    <source>
        <dbReference type="ARBA" id="ARBA00000085"/>
    </source>
</evidence>
<dbReference type="STRING" id="475255.SAMN04488101_104238"/>
<dbReference type="PRINTS" id="PR00344">
    <property type="entry name" value="BCTRLSENSOR"/>
</dbReference>
<evidence type="ECO:0000256" key="2">
    <source>
        <dbReference type="ARBA" id="ARBA00012438"/>
    </source>
</evidence>
<feature type="domain" description="PAC" evidence="9">
    <location>
        <begin position="619"/>
        <end position="669"/>
    </location>
</feature>
<dbReference type="SUPFAM" id="SSF47384">
    <property type="entry name" value="Homodimeric domain of signal transducing histidine kinase"/>
    <property type="match status" value="1"/>
</dbReference>
<evidence type="ECO:0000256" key="3">
    <source>
        <dbReference type="ARBA" id="ARBA00022553"/>
    </source>
</evidence>
<dbReference type="PANTHER" id="PTHR43304:SF1">
    <property type="entry name" value="PAC DOMAIN-CONTAINING PROTEIN"/>
    <property type="match status" value="1"/>
</dbReference>
<dbReference type="Pfam" id="PF02518">
    <property type="entry name" value="HATPase_c"/>
    <property type="match status" value="1"/>
</dbReference>
<dbReference type="AlphaFoldDB" id="A0A1W2CSF1"/>
<dbReference type="InterPro" id="IPR013655">
    <property type="entry name" value="PAS_fold_3"/>
</dbReference>
<organism evidence="11 12">
    <name type="scientific">Pedobacter nyackensis</name>
    <dbReference type="NCBI Taxonomy" id="475255"/>
    <lineage>
        <taxon>Bacteria</taxon>
        <taxon>Pseudomonadati</taxon>
        <taxon>Bacteroidota</taxon>
        <taxon>Sphingobacteriia</taxon>
        <taxon>Sphingobacteriales</taxon>
        <taxon>Sphingobacteriaceae</taxon>
        <taxon>Pedobacter</taxon>
    </lineage>
</organism>
<dbReference type="CDD" id="cd00130">
    <property type="entry name" value="PAS"/>
    <property type="match status" value="1"/>
</dbReference>
<feature type="domain" description="CHASE" evidence="10">
    <location>
        <begin position="105"/>
        <end position="193"/>
    </location>
</feature>
<dbReference type="InterPro" id="IPR005467">
    <property type="entry name" value="His_kinase_dom"/>
</dbReference>
<dbReference type="InterPro" id="IPR006189">
    <property type="entry name" value="CHASE_dom"/>
</dbReference>
<dbReference type="InterPro" id="IPR003594">
    <property type="entry name" value="HATPase_dom"/>
</dbReference>
<dbReference type="Pfam" id="PF00512">
    <property type="entry name" value="HisKA"/>
    <property type="match status" value="1"/>
</dbReference>
<accession>A0A1W2CSF1</accession>
<feature type="domain" description="PAS" evidence="8">
    <location>
        <begin position="296"/>
        <end position="353"/>
    </location>
</feature>
<evidence type="ECO:0000313" key="11">
    <source>
        <dbReference type="EMBL" id="SMC88141.1"/>
    </source>
</evidence>
<feature type="transmembrane region" description="Helical" evidence="6">
    <location>
        <begin position="12"/>
        <end position="32"/>
    </location>
</feature>
<dbReference type="CDD" id="cd00082">
    <property type="entry name" value="HisKA"/>
    <property type="match status" value="1"/>
</dbReference>
<evidence type="ECO:0000259" key="9">
    <source>
        <dbReference type="PROSITE" id="PS50113"/>
    </source>
</evidence>
<dbReference type="EMBL" id="FWYB01000004">
    <property type="protein sequence ID" value="SMC88141.1"/>
    <property type="molecule type" value="Genomic_DNA"/>
</dbReference>
<dbReference type="Pfam" id="PF08447">
    <property type="entry name" value="PAS_3"/>
    <property type="match status" value="2"/>
</dbReference>
<keyword evidence="4" id="KW-0808">Transferase</keyword>
<dbReference type="PANTHER" id="PTHR43304">
    <property type="entry name" value="PHYTOCHROME-LIKE PROTEIN CPH1"/>
    <property type="match status" value="1"/>
</dbReference>
<evidence type="ECO:0000259" key="8">
    <source>
        <dbReference type="PROSITE" id="PS50112"/>
    </source>
</evidence>
<evidence type="ECO:0000259" key="7">
    <source>
        <dbReference type="PROSITE" id="PS50109"/>
    </source>
</evidence>
<feature type="domain" description="Histidine kinase" evidence="7">
    <location>
        <begin position="687"/>
        <end position="899"/>
    </location>
</feature>
<evidence type="ECO:0000256" key="5">
    <source>
        <dbReference type="ARBA" id="ARBA00022777"/>
    </source>
</evidence>
<evidence type="ECO:0000313" key="12">
    <source>
        <dbReference type="Proteomes" id="UP000192678"/>
    </source>
</evidence>
<keyword evidence="5" id="KW-0418">Kinase</keyword>
<dbReference type="Gene3D" id="3.30.565.10">
    <property type="entry name" value="Histidine kinase-like ATPase, C-terminal domain"/>
    <property type="match status" value="1"/>
</dbReference>
<dbReference type="InterPro" id="IPR036097">
    <property type="entry name" value="HisK_dim/P_sf"/>
</dbReference>
<keyword evidence="6" id="KW-0472">Membrane</keyword>
<reference evidence="11 12" key="1">
    <citation type="submission" date="2017-04" db="EMBL/GenBank/DDBJ databases">
        <authorList>
            <person name="Afonso C.L."/>
            <person name="Miller P.J."/>
            <person name="Scott M.A."/>
            <person name="Spackman E."/>
            <person name="Goraichik I."/>
            <person name="Dimitrov K.M."/>
            <person name="Suarez D.L."/>
            <person name="Swayne D.E."/>
        </authorList>
    </citation>
    <scope>NUCLEOTIDE SEQUENCE [LARGE SCALE GENOMIC DNA]</scope>
    <source>
        <strain evidence="11 12">DSM 19625</strain>
    </source>
</reference>
<dbReference type="SMART" id="SM00388">
    <property type="entry name" value="HisKA"/>
    <property type="match status" value="1"/>
</dbReference>
<dbReference type="Gene3D" id="1.10.287.130">
    <property type="match status" value="1"/>
</dbReference>
<proteinExistence type="predicted"/>
<gene>
    <name evidence="11" type="ORF">SAMN04488101_104238</name>
</gene>
<evidence type="ECO:0000259" key="10">
    <source>
        <dbReference type="PROSITE" id="PS50839"/>
    </source>
</evidence>
<dbReference type="InterPro" id="IPR035965">
    <property type="entry name" value="PAS-like_dom_sf"/>
</dbReference>
<dbReference type="SMART" id="SM00091">
    <property type="entry name" value="PAS"/>
    <property type="match status" value="2"/>
</dbReference>
<dbReference type="InterPro" id="IPR000014">
    <property type="entry name" value="PAS"/>
</dbReference>
<dbReference type="InterPro" id="IPR004358">
    <property type="entry name" value="Sig_transdc_His_kin-like_C"/>
</dbReference>
<dbReference type="SMART" id="SM01079">
    <property type="entry name" value="CHASE"/>
    <property type="match status" value="1"/>
</dbReference>
<dbReference type="InterPro" id="IPR001610">
    <property type="entry name" value="PAC"/>
</dbReference>
<comment type="catalytic activity">
    <reaction evidence="1">
        <text>ATP + protein L-histidine = ADP + protein N-phospho-L-histidine.</text>
        <dbReference type="EC" id="2.7.13.3"/>
    </reaction>
</comment>
<dbReference type="SUPFAM" id="SSF55874">
    <property type="entry name" value="ATPase domain of HSP90 chaperone/DNA topoisomerase II/histidine kinase"/>
    <property type="match status" value="1"/>
</dbReference>
<evidence type="ECO:0000256" key="4">
    <source>
        <dbReference type="ARBA" id="ARBA00022679"/>
    </source>
</evidence>
<feature type="domain" description="PAS" evidence="8">
    <location>
        <begin position="571"/>
        <end position="617"/>
    </location>
</feature>
<dbReference type="InterPro" id="IPR000700">
    <property type="entry name" value="PAS-assoc_C"/>
</dbReference>
<keyword evidence="12" id="KW-1185">Reference proteome</keyword>
<dbReference type="NCBIfam" id="TIGR00229">
    <property type="entry name" value="sensory_box"/>
    <property type="match status" value="2"/>
</dbReference>
<sequence>MGKEASYKSFRPFIWAFITIVSLLAITQYVAYLRYSMQKRQEHEILKHELDEVESRFKDILNHSISSANTFSILYKQYGNIDSFDEIARDIMEHNKGIDFMNFAENYTITHVYPLQGNQKILGHSLLEVPLFRKEIEIAIKSNKVLFAGPYRLTQGRGIGISCRIPIIINNKYKGLASVITKLPTVFSLLPQLKNNGGKFVYQLSKVNPVTLKSESFFPNYVPKANSGISVYMPEGNWTLHAAYSSLYTTSNDVYAISVLGILLSFSISIVVYHRAKLPVKLERIIQSKTRELAGSEKYYRRLIESSTDVIALFNAAGQAIYRTPSFEKVTGYTVAEMQNASDIDLVDPEHKDQDRLDFVKVASIPGSTLFKRHKLRHKQGHYIYVDGIYRNMLEDDNVKAVVYTYSDVTDKVLALHDLGERVKELSTIFKLNEILKDTSQDIDSLFEKIVNLIREGWQYPEYCEAKIEFDGKKYITAGYHSSPYSQVASFSLVDGKYGLVEVIYTKEKPKAFEGSFLKEERDLINTIADTITIYLNKAIQQRNLIESQKKFQDLVEKSLVGVYIIIDDALVYVNPKVVEDIGYTEEEMYLLTIRELVHEEDYDMVSHNMSLRMQGINKSYETRVKRKDGSYIWIEVFGNNTTYQGKKALIGTMVNITGRKNLELERQGIIHDLEQRNRDLEQFSNVLSHNIRSPISTVLGLISLLDQEMNEEDIAIALRGIDQSVKKLDDVVKDLNEILRIRNSLSNVNSRVVFKEILDETRKTLADAIEKKNVLIEYDFTAIPDLNSVRAYIKSIFCNVISNGIKYSRPGVVPHLLIRSSKSDDKVFISFKDNGIGIDLVKYKDQIFGLYKRFHPSIEGKGLGLYIVKTQATALNGNIEVRSTLEQGSEFILSFSLC</sequence>
<dbReference type="InterPro" id="IPR052162">
    <property type="entry name" value="Sensor_kinase/Photoreceptor"/>
</dbReference>
<keyword evidence="6" id="KW-1133">Transmembrane helix</keyword>
<dbReference type="EC" id="2.7.13.3" evidence="2"/>
<dbReference type="PROSITE" id="PS50112">
    <property type="entry name" value="PAS"/>
    <property type="match status" value="2"/>
</dbReference>
<keyword evidence="3" id="KW-0597">Phosphoprotein</keyword>
<dbReference type="InterPro" id="IPR003661">
    <property type="entry name" value="HisK_dim/P_dom"/>
</dbReference>
<dbReference type="GO" id="GO:0000155">
    <property type="term" value="F:phosphorelay sensor kinase activity"/>
    <property type="evidence" value="ECO:0007669"/>
    <property type="project" value="InterPro"/>
</dbReference>
<dbReference type="Proteomes" id="UP000192678">
    <property type="component" value="Unassembled WGS sequence"/>
</dbReference>
<dbReference type="SUPFAM" id="SSF55785">
    <property type="entry name" value="PYP-like sensor domain (PAS domain)"/>
    <property type="match status" value="2"/>
</dbReference>
<dbReference type="SMART" id="SM00086">
    <property type="entry name" value="PAC"/>
    <property type="match status" value="1"/>
</dbReference>